<dbReference type="InterPro" id="IPR052558">
    <property type="entry name" value="Siderophore_Hydrolase_D"/>
</dbReference>
<dbReference type="InterPro" id="IPR000801">
    <property type="entry name" value="Esterase-like"/>
</dbReference>
<organism evidence="3 4">
    <name type="scientific">Colletotrichum limetticola</name>
    <dbReference type="NCBI Taxonomy" id="1209924"/>
    <lineage>
        <taxon>Eukaryota</taxon>
        <taxon>Fungi</taxon>
        <taxon>Dikarya</taxon>
        <taxon>Ascomycota</taxon>
        <taxon>Pezizomycotina</taxon>
        <taxon>Sordariomycetes</taxon>
        <taxon>Hypocreomycetidae</taxon>
        <taxon>Glomerellales</taxon>
        <taxon>Glomerellaceae</taxon>
        <taxon>Colletotrichum</taxon>
        <taxon>Colletotrichum acutatum species complex</taxon>
    </lineage>
</organism>
<protein>
    <submittedName>
        <fullName evidence="3">IroE protein</fullName>
    </submittedName>
</protein>
<name>A0ABQ9PMG0_9PEZI</name>
<dbReference type="EMBL" id="JARUPT010000351">
    <property type="protein sequence ID" value="KAK0372721.1"/>
    <property type="molecule type" value="Genomic_DNA"/>
</dbReference>
<dbReference type="PANTHER" id="PTHR40841:SF2">
    <property type="entry name" value="SIDEROPHORE-DEGRADING ESTERASE (EUROFUNG)"/>
    <property type="match status" value="1"/>
</dbReference>
<keyword evidence="4" id="KW-1185">Reference proteome</keyword>
<comment type="similarity">
    <text evidence="1">Belongs to the esterase D family.</text>
</comment>
<dbReference type="SUPFAM" id="SSF53474">
    <property type="entry name" value="alpha/beta-Hydrolases"/>
    <property type="match status" value="1"/>
</dbReference>
<dbReference type="Pfam" id="PF00756">
    <property type="entry name" value="Esterase"/>
    <property type="match status" value="1"/>
</dbReference>
<evidence type="ECO:0000313" key="4">
    <source>
        <dbReference type="Proteomes" id="UP001169217"/>
    </source>
</evidence>
<accession>A0ABQ9PMG0</accession>
<proteinExistence type="inferred from homology"/>
<evidence type="ECO:0000313" key="3">
    <source>
        <dbReference type="EMBL" id="KAK0372721.1"/>
    </source>
</evidence>
<reference evidence="3" key="1">
    <citation type="submission" date="2023-04" db="EMBL/GenBank/DDBJ databases">
        <title>Colletotrichum limetticola genome sequence.</title>
        <authorList>
            <person name="Baroncelli R."/>
        </authorList>
    </citation>
    <scope>NUCLEOTIDE SEQUENCE</scope>
    <source>
        <strain evidence="3">KLA-Anderson</strain>
    </source>
</reference>
<evidence type="ECO:0000256" key="1">
    <source>
        <dbReference type="ARBA" id="ARBA00005622"/>
    </source>
</evidence>
<sequence length="229" mass="26184">MHRHLCMRSSDTQGIVVAIGYPIPADSRFLLSARRTKDFTPPAHGASGHEGGADVFLSFLQNKVKPLVARRLYETRGATPGREALFGHSYGGLLSLHALFTRTDMFHCILASSPSIWWNESYILTEERLFQEEIECQKKSPSLMLFVGDEEQNPTRRRGEDNDEYNRRLRRHRGLQMVDNVITMHSRLQESTRLDHLAMRVYDGEDHESVVACSLNRGLATFLDDWPLI</sequence>
<dbReference type="InterPro" id="IPR029058">
    <property type="entry name" value="AB_hydrolase_fold"/>
</dbReference>
<evidence type="ECO:0000256" key="2">
    <source>
        <dbReference type="ARBA" id="ARBA00022801"/>
    </source>
</evidence>
<keyword evidence="2" id="KW-0378">Hydrolase</keyword>
<dbReference type="Proteomes" id="UP001169217">
    <property type="component" value="Unassembled WGS sequence"/>
</dbReference>
<dbReference type="PANTHER" id="PTHR40841">
    <property type="entry name" value="SIDEROPHORE TRIACETYLFUSARININE C ESTERASE"/>
    <property type="match status" value="1"/>
</dbReference>
<comment type="caution">
    <text evidence="3">The sequence shown here is derived from an EMBL/GenBank/DDBJ whole genome shotgun (WGS) entry which is preliminary data.</text>
</comment>
<gene>
    <name evidence="3" type="ORF">CLIM01_09910</name>
</gene>
<dbReference type="Gene3D" id="3.40.50.1820">
    <property type="entry name" value="alpha/beta hydrolase"/>
    <property type="match status" value="1"/>
</dbReference>